<evidence type="ECO:0000313" key="1">
    <source>
        <dbReference type="EMBL" id="TRM65458.1"/>
    </source>
</evidence>
<dbReference type="AlphaFoldDB" id="A0A550CL06"/>
<dbReference type="OrthoDB" id="2790258at2759"/>
<name>A0A550CL06_9AGAR</name>
<keyword evidence="2" id="KW-1185">Reference proteome</keyword>
<accession>A0A550CL06</accession>
<comment type="caution">
    <text evidence="1">The sequence shown here is derived from an EMBL/GenBank/DDBJ whole genome shotgun (WGS) entry which is preliminary data.</text>
</comment>
<dbReference type="STRING" id="97359.A0A550CL06"/>
<evidence type="ECO:0000313" key="2">
    <source>
        <dbReference type="Proteomes" id="UP000320762"/>
    </source>
</evidence>
<sequence>MQVLEGELRCRGIAFDFEGNRVCCFPHVVNIATQTGLEVVKTPRICYDFDVALPPELIDDPQYRCALEGDIVGSARRIVTAVRVSGQRREHLQDIIKDGNAKGRWLDAKNNPEIMHILCLLRDVDTRWSSTFLMIDRLLLLYRAVDEFLRSEKYSGTDIAALALSTVQLDVLRDVRLYLSVLHMVQEMVSGQKTPTLAYVLPAYAMLLDALRALKNKLPKLSHVIDVTIMKLEVYMNKALHTDAYAISMSESLLCEQRRLTDDAAVQ</sequence>
<reference evidence="1 2" key="1">
    <citation type="journal article" date="2019" name="New Phytol.">
        <title>Comparative genomics reveals unique wood-decay strategies and fruiting body development in the Schizophyllaceae.</title>
        <authorList>
            <person name="Almasi E."/>
            <person name="Sahu N."/>
            <person name="Krizsan K."/>
            <person name="Balint B."/>
            <person name="Kovacs G.M."/>
            <person name="Kiss B."/>
            <person name="Cseklye J."/>
            <person name="Drula E."/>
            <person name="Henrissat B."/>
            <person name="Nagy I."/>
            <person name="Chovatia M."/>
            <person name="Adam C."/>
            <person name="LaButti K."/>
            <person name="Lipzen A."/>
            <person name="Riley R."/>
            <person name="Grigoriev I.V."/>
            <person name="Nagy L.G."/>
        </authorList>
    </citation>
    <scope>NUCLEOTIDE SEQUENCE [LARGE SCALE GENOMIC DNA]</scope>
    <source>
        <strain evidence="1 2">NL-1724</strain>
    </source>
</reference>
<dbReference type="SUPFAM" id="SSF53098">
    <property type="entry name" value="Ribonuclease H-like"/>
    <property type="match status" value="1"/>
</dbReference>
<gene>
    <name evidence="1" type="ORF">BD626DRAFT_399297</name>
</gene>
<dbReference type="InterPro" id="IPR012337">
    <property type="entry name" value="RNaseH-like_sf"/>
</dbReference>
<organism evidence="1 2">
    <name type="scientific">Schizophyllum amplum</name>
    <dbReference type="NCBI Taxonomy" id="97359"/>
    <lineage>
        <taxon>Eukaryota</taxon>
        <taxon>Fungi</taxon>
        <taxon>Dikarya</taxon>
        <taxon>Basidiomycota</taxon>
        <taxon>Agaricomycotina</taxon>
        <taxon>Agaricomycetes</taxon>
        <taxon>Agaricomycetidae</taxon>
        <taxon>Agaricales</taxon>
        <taxon>Schizophyllaceae</taxon>
        <taxon>Schizophyllum</taxon>
    </lineage>
</organism>
<proteinExistence type="predicted"/>
<protein>
    <submittedName>
        <fullName evidence="1">Uncharacterized protein</fullName>
    </submittedName>
</protein>
<dbReference type="Proteomes" id="UP000320762">
    <property type="component" value="Unassembled WGS sequence"/>
</dbReference>
<dbReference type="EMBL" id="VDMD01000005">
    <property type="protein sequence ID" value="TRM65458.1"/>
    <property type="molecule type" value="Genomic_DNA"/>
</dbReference>